<keyword evidence="3 5" id="KW-0949">S-adenosyl-L-methionine</keyword>
<evidence type="ECO:0000256" key="6">
    <source>
        <dbReference type="RuleBase" id="RU000416"/>
    </source>
</evidence>
<proteinExistence type="inferred from homology"/>
<keyword evidence="4" id="KW-0680">Restriction system</keyword>
<dbReference type="EC" id="2.1.1.37" evidence="7"/>
<evidence type="ECO:0000313" key="9">
    <source>
        <dbReference type="Proteomes" id="UP000176192"/>
    </source>
</evidence>
<comment type="catalytic activity">
    <reaction evidence="7">
        <text>a 2'-deoxycytidine in DNA + S-adenosyl-L-methionine = a 5-methyl-2'-deoxycytidine in DNA + S-adenosyl-L-homocysteine + H(+)</text>
        <dbReference type="Rhea" id="RHEA:13681"/>
        <dbReference type="Rhea" id="RHEA-COMP:11369"/>
        <dbReference type="Rhea" id="RHEA-COMP:11370"/>
        <dbReference type="ChEBI" id="CHEBI:15378"/>
        <dbReference type="ChEBI" id="CHEBI:57856"/>
        <dbReference type="ChEBI" id="CHEBI:59789"/>
        <dbReference type="ChEBI" id="CHEBI:85452"/>
        <dbReference type="ChEBI" id="CHEBI:85454"/>
        <dbReference type="EC" id="2.1.1.37"/>
    </reaction>
</comment>
<evidence type="ECO:0000256" key="7">
    <source>
        <dbReference type="RuleBase" id="RU000417"/>
    </source>
</evidence>
<dbReference type="SUPFAM" id="SSF53335">
    <property type="entry name" value="S-adenosyl-L-methionine-dependent methyltransferases"/>
    <property type="match status" value="1"/>
</dbReference>
<dbReference type="Gene3D" id="3.40.50.150">
    <property type="entry name" value="Vaccinia Virus protein VP39"/>
    <property type="match status" value="1"/>
</dbReference>
<dbReference type="PROSITE" id="PS00094">
    <property type="entry name" value="C5_MTASE_1"/>
    <property type="match status" value="1"/>
</dbReference>
<name>A0A1F6YCW2_9BACT</name>
<dbReference type="PANTHER" id="PTHR46098:SF1">
    <property type="entry name" value="TRNA (CYTOSINE(38)-C(5))-METHYLTRANSFERASE"/>
    <property type="match status" value="1"/>
</dbReference>
<dbReference type="InterPro" id="IPR050750">
    <property type="entry name" value="C5-MTase"/>
</dbReference>
<dbReference type="PANTHER" id="PTHR46098">
    <property type="entry name" value="TRNA (CYTOSINE(38)-C(5))-METHYLTRANSFERASE"/>
    <property type="match status" value="1"/>
</dbReference>
<keyword evidence="2 5" id="KW-0808">Transferase</keyword>
<dbReference type="Pfam" id="PF00145">
    <property type="entry name" value="DNA_methylase"/>
    <property type="match status" value="1"/>
</dbReference>
<organism evidence="8 9">
    <name type="scientific">Candidatus Nomurabacteria bacterium RIFCSPLOWO2_12_FULL_46_14</name>
    <dbReference type="NCBI Taxonomy" id="1801797"/>
    <lineage>
        <taxon>Bacteria</taxon>
        <taxon>Candidatus Nomuraibacteriota</taxon>
    </lineage>
</organism>
<evidence type="ECO:0000313" key="8">
    <source>
        <dbReference type="EMBL" id="OGJ04195.1"/>
    </source>
</evidence>
<dbReference type="CDD" id="cd00315">
    <property type="entry name" value="Cyt_C5_DNA_methylase"/>
    <property type="match status" value="1"/>
</dbReference>
<evidence type="ECO:0000256" key="5">
    <source>
        <dbReference type="PROSITE-ProRule" id="PRU01016"/>
    </source>
</evidence>
<evidence type="ECO:0000256" key="3">
    <source>
        <dbReference type="ARBA" id="ARBA00022691"/>
    </source>
</evidence>
<feature type="active site" evidence="5">
    <location>
        <position position="78"/>
    </location>
</feature>
<sequence length="336" mass="38349">MANGNGKQFKFIDLFAGIGGVRIAFERVGGKCVFTSEWDEPCQVMYEANFGEKPFGDITKLVAEDVPDHDILTGGFPCQAFSIIGNKLGFADTRGTLFFDVERILKAKQPKAFLLENVKQLTTHDGGRTFKVILEHLEKLGYFVHYKVLNGLDFGVPQKRERIMIVGFKQNYPFEFPKHGTETKTLSDILEPEAKIDKKHFLSDYFRKKLQRKLKEQDKKITTRPVVLHENKGGNLGIHHFSCALRANGSYNYVTVNAERRLTPREMLRLQGFPDTFKMVVPDTQVRKQAGNSVVIPKIEAVARAMTQAMSQKPQRRPVQVDLFNEQKLERIYAHK</sequence>
<keyword evidence="1 5" id="KW-0489">Methyltransferase</keyword>
<dbReference type="STRING" id="1801797.A3G06_02890"/>
<dbReference type="GO" id="GO:0003886">
    <property type="term" value="F:DNA (cytosine-5-)-methyltransferase activity"/>
    <property type="evidence" value="ECO:0007669"/>
    <property type="project" value="UniProtKB-EC"/>
</dbReference>
<dbReference type="PROSITE" id="PS51679">
    <property type="entry name" value="SAM_MT_C5"/>
    <property type="match status" value="1"/>
</dbReference>
<dbReference type="PRINTS" id="PR00105">
    <property type="entry name" value="C5METTRFRASE"/>
</dbReference>
<protein>
    <recommendedName>
        <fullName evidence="7">Cytosine-specific methyltransferase</fullName>
        <ecNumber evidence="7">2.1.1.37</ecNumber>
    </recommendedName>
</protein>
<dbReference type="Gene3D" id="3.90.120.10">
    <property type="entry name" value="DNA Methylase, subunit A, domain 2"/>
    <property type="match status" value="1"/>
</dbReference>
<gene>
    <name evidence="8" type="ORF">A3G06_02890</name>
</gene>
<dbReference type="GO" id="GO:0009307">
    <property type="term" value="P:DNA restriction-modification system"/>
    <property type="evidence" value="ECO:0007669"/>
    <property type="project" value="UniProtKB-KW"/>
</dbReference>
<dbReference type="NCBIfam" id="TIGR00675">
    <property type="entry name" value="dcm"/>
    <property type="match status" value="1"/>
</dbReference>
<dbReference type="AlphaFoldDB" id="A0A1F6YCW2"/>
<evidence type="ECO:0000256" key="2">
    <source>
        <dbReference type="ARBA" id="ARBA00022679"/>
    </source>
</evidence>
<dbReference type="GO" id="GO:0032259">
    <property type="term" value="P:methylation"/>
    <property type="evidence" value="ECO:0007669"/>
    <property type="project" value="UniProtKB-KW"/>
</dbReference>
<accession>A0A1F6YCW2</accession>
<evidence type="ECO:0000256" key="4">
    <source>
        <dbReference type="ARBA" id="ARBA00022747"/>
    </source>
</evidence>
<dbReference type="InterPro" id="IPR029063">
    <property type="entry name" value="SAM-dependent_MTases_sf"/>
</dbReference>
<dbReference type="Proteomes" id="UP000176192">
    <property type="component" value="Unassembled WGS sequence"/>
</dbReference>
<evidence type="ECO:0000256" key="1">
    <source>
        <dbReference type="ARBA" id="ARBA00022603"/>
    </source>
</evidence>
<dbReference type="InterPro" id="IPR018117">
    <property type="entry name" value="C5_DNA_meth_AS"/>
</dbReference>
<dbReference type="EMBL" id="MFVV01000005">
    <property type="protein sequence ID" value="OGJ04195.1"/>
    <property type="molecule type" value="Genomic_DNA"/>
</dbReference>
<reference evidence="8 9" key="1">
    <citation type="journal article" date="2016" name="Nat. Commun.">
        <title>Thousands of microbial genomes shed light on interconnected biogeochemical processes in an aquifer system.</title>
        <authorList>
            <person name="Anantharaman K."/>
            <person name="Brown C.T."/>
            <person name="Hug L.A."/>
            <person name="Sharon I."/>
            <person name="Castelle C.J."/>
            <person name="Probst A.J."/>
            <person name="Thomas B.C."/>
            <person name="Singh A."/>
            <person name="Wilkins M.J."/>
            <person name="Karaoz U."/>
            <person name="Brodie E.L."/>
            <person name="Williams K.H."/>
            <person name="Hubbard S.S."/>
            <person name="Banfield J.F."/>
        </authorList>
    </citation>
    <scope>NUCLEOTIDE SEQUENCE [LARGE SCALE GENOMIC DNA]</scope>
</reference>
<comment type="similarity">
    <text evidence="5 6">Belongs to the class I-like SAM-binding methyltransferase superfamily. C5-methyltransferase family.</text>
</comment>
<comment type="caution">
    <text evidence="8">The sequence shown here is derived from an EMBL/GenBank/DDBJ whole genome shotgun (WGS) entry which is preliminary data.</text>
</comment>
<dbReference type="InterPro" id="IPR001525">
    <property type="entry name" value="C5_MeTfrase"/>
</dbReference>